<dbReference type="CDD" id="cd00609">
    <property type="entry name" value="AAT_like"/>
    <property type="match status" value="1"/>
</dbReference>
<dbReference type="PANTHER" id="PTHR46383:SF4">
    <property type="entry name" value="AMINOTRANSFERASE"/>
    <property type="match status" value="1"/>
</dbReference>
<keyword evidence="3 6" id="KW-0032">Aminotransferase</keyword>
<dbReference type="GO" id="GO:0008483">
    <property type="term" value="F:transaminase activity"/>
    <property type="evidence" value="ECO:0007669"/>
    <property type="project" value="UniProtKB-KW"/>
</dbReference>
<dbReference type="InterPro" id="IPR015424">
    <property type="entry name" value="PyrdxlP-dep_Trfase"/>
</dbReference>
<comment type="caution">
    <text evidence="8">The sequence shown here is derived from an EMBL/GenBank/DDBJ whole genome shotgun (WGS) entry which is preliminary data.</text>
</comment>
<dbReference type="EMBL" id="AZFJ01000045">
    <property type="protein sequence ID" value="KRL86375.1"/>
    <property type="molecule type" value="Genomic_DNA"/>
</dbReference>
<dbReference type="GO" id="GO:0006520">
    <property type="term" value="P:amino acid metabolic process"/>
    <property type="evidence" value="ECO:0007669"/>
    <property type="project" value="InterPro"/>
</dbReference>
<dbReference type="OrthoDB" id="9802328at2"/>
<keyword evidence="9" id="KW-1185">Reference proteome</keyword>
<dbReference type="PATRIC" id="fig|1423783.4.peg.922"/>
<keyword evidence="4 6" id="KW-0808">Transferase</keyword>
<evidence type="ECO:0000256" key="3">
    <source>
        <dbReference type="ARBA" id="ARBA00022576"/>
    </source>
</evidence>
<comment type="similarity">
    <text evidence="2 6">Belongs to the class-I pyridoxal-phosphate-dependent aminotransferase family.</text>
</comment>
<gene>
    <name evidence="8" type="ORF">FC50_GL000894</name>
</gene>
<dbReference type="Proteomes" id="UP000051922">
    <property type="component" value="Unassembled WGS sequence"/>
</dbReference>
<name>A0A0R1TZ21_9LACO</name>
<comment type="cofactor">
    <cofactor evidence="1 6">
        <name>pyridoxal 5'-phosphate</name>
        <dbReference type="ChEBI" id="CHEBI:597326"/>
    </cofactor>
</comment>
<accession>A0A0R1TZ21</accession>
<dbReference type="InterPro" id="IPR004838">
    <property type="entry name" value="NHTrfase_class1_PyrdxlP-BS"/>
</dbReference>
<dbReference type="InterPro" id="IPR050596">
    <property type="entry name" value="AspAT/PAT-like"/>
</dbReference>
<dbReference type="Gene3D" id="3.40.640.10">
    <property type="entry name" value="Type I PLP-dependent aspartate aminotransferase-like (Major domain)"/>
    <property type="match status" value="1"/>
</dbReference>
<evidence type="ECO:0000313" key="9">
    <source>
        <dbReference type="Proteomes" id="UP000051922"/>
    </source>
</evidence>
<dbReference type="Pfam" id="PF00155">
    <property type="entry name" value="Aminotran_1_2"/>
    <property type="match status" value="1"/>
</dbReference>
<sequence length="400" mass="43492">MPKTKPSLLKDLDHTYDGLGANPIRVFDAEASKIPNVIKLSLGEPDFNVPEHIKQAAIDSINNDESHYGPSNGWPKVRQAAADFLSDRYGLDYDPNTEIAVTVGATEGLHAALDTLLNPGDQVLMPSPTFSLYDQLIRINGAEPVYVDTSSTGFVFTPEQLKAGIARCDHLKAVLLNFPSNPTGVTYNEAQVRALADVLRETDVTVISDEIYSELTYDGTHFSFAKALPEQTLLINGVSKSHAMTGWRIGLIAGPAELMRRVSLAHAFNVTSASNPAMAGAYEAMSTEEGRQDTLAMKAEYLKRRDLVVAKMSAMGFGIPNPNGAFYVFAKIPADLIQDDTEFCYDLVRKNAVALIPGGGFGPGGEGHVRLSYAASMDNLTEAMRRLQEYVDDYRATHTA</sequence>
<dbReference type="GO" id="GO:0030170">
    <property type="term" value="F:pyridoxal phosphate binding"/>
    <property type="evidence" value="ECO:0007669"/>
    <property type="project" value="InterPro"/>
</dbReference>
<dbReference type="RefSeq" id="WP_056956606.1">
    <property type="nucleotide sequence ID" value="NZ_AZFJ01000045.1"/>
</dbReference>
<feature type="domain" description="Aminotransferase class I/classII large" evidence="7">
    <location>
        <begin position="36"/>
        <end position="387"/>
    </location>
</feature>
<dbReference type="EC" id="2.6.1.-" evidence="6"/>
<evidence type="ECO:0000313" key="8">
    <source>
        <dbReference type="EMBL" id="KRL86375.1"/>
    </source>
</evidence>
<dbReference type="PROSITE" id="PS00105">
    <property type="entry name" value="AA_TRANSFER_CLASS_1"/>
    <property type="match status" value="1"/>
</dbReference>
<dbReference type="STRING" id="1423783.FC50_GL000894"/>
<proteinExistence type="inferred from homology"/>
<dbReference type="SUPFAM" id="SSF53383">
    <property type="entry name" value="PLP-dependent transferases"/>
    <property type="match status" value="1"/>
</dbReference>
<organism evidence="8 9">
    <name type="scientific">Lacticaseibacillus pantheris DSM 15945 = JCM 12539 = NBRC 106106</name>
    <dbReference type="NCBI Taxonomy" id="1423783"/>
    <lineage>
        <taxon>Bacteria</taxon>
        <taxon>Bacillati</taxon>
        <taxon>Bacillota</taxon>
        <taxon>Bacilli</taxon>
        <taxon>Lactobacillales</taxon>
        <taxon>Lactobacillaceae</taxon>
        <taxon>Lacticaseibacillus</taxon>
    </lineage>
</organism>
<dbReference type="AlphaFoldDB" id="A0A0R1TZ21"/>
<reference evidence="8 9" key="1">
    <citation type="journal article" date="2015" name="Genome Announc.">
        <title>Expanding the biotechnology potential of lactobacilli through comparative genomics of 213 strains and associated genera.</title>
        <authorList>
            <person name="Sun Z."/>
            <person name="Harris H.M."/>
            <person name="McCann A."/>
            <person name="Guo C."/>
            <person name="Argimon S."/>
            <person name="Zhang W."/>
            <person name="Yang X."/>
            <person name="Jeffery I.B."/>
            <person name="Cooney J.C."/>
            <person name="Kagawa T.F."/>
            <person name="Liu W."/>
            <person name="Song Y."/>
            <person name="Salvetti E."/>
            <person name="Wrobel A."/>
            <person name="Rasinkangas P."/>
            <person name="Parkhill J."/>
            <person name="Rea M.C."/>
            <person name="O'Sullivan O."/>
            <person name="Ritari J."/>
            <person name="Douillard F.P."/>
            <person name="Paul Ross R."/>
            <person name="Yang R."/>
            <person name="Briner A.E."/>
            <person name="Felis G.E."/>
            <person name="de Vos W.M."/>
            <person name="Barrangou R."/>
            <person name="Klaenhammer T.R."/>
            <person name="Caufield P.W."/>
            <person name="Cui Y."/>
            <person name="Zhang H."/>
            <person name="O'Toole P.W."/>
        </authorList>
    </citation>
    <scope>NUCLEOTIDE SEQUENCE [LARGE SCALE GENOMIC DNA]</scope>
    <source>
        <strain evidence="8 9">DSM 15945</strain>
    </source>
</reference>
<evidence type="ECO:0000256" key="6">
    <source>
        <dbReference type="RuleBase" id="RU000481"/>
    </source>
</evidence>
<evidence type="ECO:0000256" key="5">
    <source>
        <dbReference type="ARBA" id="ARBA00022898"/>
    </source>
</evidence>
<evidence type="ECO:0000259" key="7">
    <source>
        <dbReference type="Pfam" id="PF00155"/>
    </source>
</evidence>
<dbReference type="PANTHER" id="PTHR46383">
    <property type="entry name" value="ASPARTATE AMINOTRANSFERASE"/>
    <property type="match status" value="1"/>
</dbReference>
<evidence type="ECO:0000256" key="4">
    <source>
        <dbReference type="ARBA" id="ARBA00022679"/>
    </source>
</evidence>
<keyword evidence="5" id="KW-0663">Pyridoxal phosphate</keyword>
<dbReference type="InterPro" id="IPR004839">
    <property type="entry name" value="Aminotransferase_I/II_large"/>
</dbReference>
<protein>
    <recommendedName>
        <fullName evidence="6">Aminotransferase</fullName>
        <ecNumber evidence="6">2.6.1.-</ecNumber>
    </recommendedName>
</protein>
<dbReference type="InterPro" id="IPR015421">
    <property type="entry name" value="PyrdxlP-dep_Trfase_major"/>
</dbReference>
<evidence type="ECO:0000256" key="2">
    <source>
        <dbReference type="ARBA" id="ARBA00007441"/>
    </source>
</evidence>
<evidence type="ECO:0000256" key="1">
    <source>
        <dbReference type="ARBA" id="ARBA00001933"/>
    </source>
</evidence>